<evidence type="ECO:0008006" key="4">
    <source>
        <dbReference type="Google" id="ProtNLM"/>
    </source>
</evidence>
<evidence type="ECO:0000313" key="2">
    <source>
        <dbReference type="EMBL" id="TYS83638.1"/>
    </source>
</evidence>
<feature type="compositionally biased region" description="Basic and acidic residues" evidence="1">
    <location>
        <begin position="155"/>
        <end position="176"/>
    </location>
</feature>
<protein>
    <recommendedName>
        <fullName evidence="4">Dockerin domain-containing protein</fullName>
    </recommendedName>
</protein>
<feature type="region of interest" description="Disordered" evidence="1">
    <location>
        <begin position="148"/>
        <end position="176"/>
    </location>
</feature>
<sequence>MAQGFFGTDGSFDWQTDFSNVPISMKVTDFEGNVYDGEITRDNDFKVKLPVTDEPFQMEVEIPGHFPVKSTFHVYEQREDKIVGTWRTLPLRKQDAGDINQDIVIDMMAAIELKNSWGTDDQNADLNFDGTIDAKDFELVEYNFLETDPGVENAPKPKDKYNGNSLEDIKKDLGIN</sequence>
<comment type="caution">
    <text evidence="2">The sequence shown here is derived from an EMBL/GenBank/DDBJ whole genome shotgun (WGS) entry which is preliminary data.</text>
</comment>
<dbReference type="EMBL" id="VTEZ01000005">
    <property type="protein sequence ID" value="TYS83638.1"/>
    <property type="molecule type" value="Genomic_DNA"/>
</dbReference>
<reference evidence="2 3" key="1">
    <citation type="submission" date="2019-08" db="EMBL/GenBank/DDBJ databases">
        <title>Bacillus genomes from the desert of Cuatro Cienegas, Coahuila.</title>
        <authorList>
            <person name="Olmedo-Alvarez G."/>
        </authorList>
    </citation>
    <scope>NUCLEOTIDE SEQUENCE [LARGE SCALE GENOMIC DNA]</scope>
    <source>
        <strain evidence="2 3">CH87b_3T</strain>
    </source>
</reference>
<dbReference type="GO" id="GO:0000272">
    <property type="term" value="P:polysaccharide catabolic process"/>
    <property type="evidence" value="ECO:0007669"/>
    <property type="project" value="InterPro"/>
</dbReference>
<dbReference type="Pfam" id="PF00404">
    <property type="entry name" value="Dockerin_1"/>
    <property type="match status" value="1"/>
</dbReference>
<evidence type="ECO:0000256" key="1">
    <source>
        <dbReference type="SAM" id="MobiDB-lite"/>
    </source>
</evidence>
<accession>A0A5D4TLH1</accession>
<dbReference type="Proteomes" id="UP000324269">
    <property type="component" value="Unassembled WGS sequence"/>
</dbReference>
<dbReference type="OrthoDB" id="2937667at2"/>
<name>A0A5D4TLH1_9BACI</name>
<proteinExistence type="predicted"/>
<dbReference type="InterPro" id="IPR036439">
    <property type="entry name" value="Dockerin_dom_sf"/>
</dbReference>
<dbReference type="SUPFAM" id="SSF63446">
    <property type="entry name" value="Type I dockerin domain"/>
    <property type="match status" value="1"/>
</dbReference>
<dbReference type="Gene3D" id="2.60.40.4130">
    <property type="match status" value="1"/>
</dbReference>
<dbReference type="InterPro" id="IPR002105">
    <property type="entry name" value="Dockerin_1_rpt"/>
</dbReference>
<dbReference type="RefSeq" id="WP_148970160.1">
    <property type="nucleotide sequence ID" value="NZ_JBNIKW010000005.1"/>
</dbReference>
<gene>
    <name evidence="2" type="ORF">FZC85_16705</name>
</gene>
<dbReference type="AlphaFoldDB" id="A0A5D4TLH1"/>
<dbReference type="GO" id="GO:0004553">
    <property type="term" value="F:hydrolase activity, hydrolyzing O-glycosyl compounds"/>
    <property type="evidence" value="ECO:0007669"/>
    <property type="project" value="InterPro"/>
</dbReference>
<evidence type="ECO:0000313" key="3">
    <source>
        <dbReference type="Proteomes" id="UP000324269"/>
    </source>
</evidence>
<organism evidence="2 3">
    <name type="scientific">Rossellomorea aquimaris</name>
    <dbReference type="NCBI Taxonomy" id="189382"/>
    <lineage>
        <taxon>Bacteria</taxon>
        <taxon>Bacillati</taxon>
        <taxon>Bacillota</taxon>
        <taxon>Bacilli</taxon>
        <taxon>Bacillales</taxon>
        <taxon>Bacillaceae</taxon>
        <taxon>Rossellomorea</taxon>
    </lineage>
</organism>